<protein>
    <submittedName>
        <fullName evidence="1">Uncharacterized protein</fullName>
    </submittedName>
</protein>
<name>A0A834M569_RHYFE</name>
<proteinExistence type="predicted"/>
<accession>A0A834M569</accession>
<dbReference type="Proteomes" id="UP000625711">
    <property type="component" value="Unassembled WGS sequence"/>
</dbReference>
<reference evidence="1" key="1">
    <citation type="submission" date="2020-08" db="EMBL/GenBank/DDBJ databases">
        <title>Genome sequencing and assembly of the red palm weevil Rhynchophorus ferrugineus.</title>
        <authorList>
            <person name="Dias G.B."/>
            <person name="Bergman C.M."/>
            <person name="Manee M."/>
        </authorList>
    </citation>
    <scope>NUCLEOTIDE SEQUENCE</scope>
    <source>
        <strain evidence="1">AA-2017</strain>
        <tissue evidence="1">Whole larva</tissue>
    </source>
</reference>
<sequence>SVKRCIPSRDESEIDVIASSRRATTPAAGDQLHCSSQFTALFRHQKRPERRHKVAGDVCAESVWSERYSP</sequence>
<organism evidence="1 2">
    <name type="scientific">Rhynchophorus ferrugineus</name>
    <name type="common">Red palm weevil</name>
    <name type="synonym">Curculio ferrugineus</name>
    <dbReference type="NCBI Taxonomy" id="354439"/>
    <lineage>
        <taxon>Eukaryota</taxon>
        <taxon>Metazoa</taxon>
        <taxon>Ecdysozoa</taxon>
        <taxon>Arthropoda</taxon>
        <taxon>Hexapoda</taxon>
        <taxon>Insecta</taxon>
        <taxon>Pterygota</taxon>
        <taxon>Neoptera</taxon>
        <taxon>Endopterygota</taxon>
        <taxon>Coleoptera</taxon>
        <taxon>Polyphaga</taxon>
        <taxon>Cucujiformia</taxon>
        <taxon>Curculionidae</taxon>
        <taxon>Dryophthorinae</taxon>
        <taxon>Rhynchophorus</taxon>
    </lineage>
</organism>
<evidence type="ECO:0000313" key="1">
    <source>
        <dbReference type="EMBL" id="KAF7267180.1"/>
    </source>
</evidence>
<dbReference type="AlphaFoldDB" id="A0A834M569"/>
<feature type="non-terminal residue" evidence="1">
    <location>
        <position position="1"/>
    </location>
</feature>
<comment type="caution">
    <text evidence="1">The sequence shown here is derived from an EMBL/GenBank/DDBJ whole genome shotgun (WGS) entry which is preliminary data.</text>
</comment>
<dbReference type="EMBL" id="JAACXV010014453">
    <property type="protein sequence ID" value="KAF7267180.1"/>
    <property type="molecule type" value="Genomic_DNA"/>
</dbReference>
<keyword evidence="2" id="KW-1185">Reference proteome</keyword>
<gene>
    <name evidence="1" type="ORF">GWI33_019561</name>
</gene>
<evidence type="ECO:0000313" key="2">
    <source>
        <dbReference type="Proteomes" id="UP000625711"/>
    </source>
</evidence>